<evidence type="ECO:0000313" key="1">
    <source>
        <dbReference type="EMBL" id="QFT27737.1"/>
    </source>
</evidence>
<evidence type="ECO:0000313" key="2">
    <source>
        <dbReference type="Proteomes" id="UP000326936"/>
    </source>
</evidence>
<name>A0A5P9CPL5_9VIBR</name>
<geneLocation type="plasmid" evidence="2">
    <name>pthaf100_a</name>
</geneLocation>
<dbReference type="Proteomes" id="UP000326936">
    <property type="component" value="Plasmid pTHAF100_a"/>
</dbReference>
<sequence>MMNSTTLIASEWLAQYKSSYQCPNKACTWQLSQASMQADMKLVGLWQGKQFELFCSAQQALARVSPPVTPKVFESLPQTVRQLLIQTVCEQWFFLVGDDYPDISAVEIITDTEFDCQLTCSLSTDVEESGQQFISWFFNADSPGNLPLLDALLLEWPKVEIVDQPQPPNFLRFISGVQPLTEEELLNLHTGSLIRQGYIFYPSIALADCSSNNHKGLPNDVTLYTGTAEENYYADNGLDISMVHEGSSWLIYEVASMTATKTQFENFLEQGIHDDALTQQLSGSTVNIYFFNRQKEIVYCGQGEIVLFLESYAVHISHWINPLKQVEHV</sequence>
<keyword evidence="1" id="KW-0614">Plasmid</keyword>
<proteinExistence type="predicted"/>
<accession>A0A5P9CPL5</accession>
<keyword evidence="2" id="KW-1185">Reference proteome</keyword>
<organism evidence="1 2">
    <name type="scientific">Vibrio aquimaris</name>
    <dbReference type="NCBI Taxonomy" id="2587862"/>
    <lineage>
        <taxon>Bacteria</taxon>
        <taxon>Pseudomonadati</taxon>
        <taxon>Pseudomonadota</taxon>
        <taxon>Gammaproteobacteria</taxon>
        <taxon>Vibrionales</taxon>
        <taxon>Vibrionaceae</taxon>
        <taxon>Vibrio</taxon>
    </lineage>
</organism>
<dbReference type="EMBL" id="CP045351">
    <property type="protein sequence ID" value="QFT27737.1"/>
    <property type="molecule type" value="Genomic_DNA"/>
</dbReference>
<gene>
    <name evidence="1" type="ORF">FIV01_15220</name>
</gene>
<protein>
    <submittedName>
        <fullName evidence="1">Uncharacterized protein</fullName>
    </submittedName>
</protein>
<dbReference type="RefSeq" id="WP_152431826.1">
    <property type="nucleotide sequence ID" value="NZ_CBCSDK010000010.1"/>
</dbReference>
<reference evidence="1 2" key="1">
    <citation type="submission" date="2019-10" db="EMBL/GenBank/DDBJ databases">
        <title>Complete genome sequence of Vibrio sp. strain THAF100, isolated from non-filtered water from the water column of tank 6 of a marine aquarium containing stony-coral fragments. Water maintained at 26 degree C.</title>
        <authorList>
            <person name="Ruckert C."/>
            <person name="Franco A."/>
            <person name="Kalinowski J."/>
            <person name="Glaeser S."/>
        </authorList>
    </citation>
    <scope>NUCLEOTIDE SEQUENCE [LARGE SCALE GENOMIC DNA]</scope>
    <source>
        <strain evidence="1 2">THAF100</strain>
        <plasmid evidence="2">pthaf100_a</plasmid>
    </source>
</reference>
<dbReference type="KEGG" id="vaq:FIV01_15220"/>
<dbReference type="AlphaFoldDB" id="A0A5P9CPL5"/>